<evidence type="ECO:0000256" key="2">
    <source>
        <dbReference type="ARBA" id="ARBA00004141"/>
    </source>
</evidence>
<sequence length="965" mass="106633">MEVLHPAAAEDGRRALPRRSISPKMSPTCENLSGSDDDITAIETGRRESRGGSAKTVPFPGAAAGTRKNTNQSVPKRTRKYQLAVRDGADCDPHEGNRGGRGGARAGPRGTPPWRNPARCRSVVRDGGPGLGSLNGAPRLSDVWPPRAATARLENRDSNGSILGLDPQWTRSVLASVTPRRRVQARSGGLRAPRSICPSISRPESIRPGTASSTGFVDYAKQSELERRPETAVEFRGGPAAVRRKRKAVRRSGDPVRRARPVLARTAVFGPISDACPPGDINLWCESARRRGHKVSRAAVVGNSGIAWAPAEPTRAHEPATQVITNARPSRVGWGCPKLGIYPTFCHLTKTSPFYTTARAPKRSLVALPIAKTDIPPPKFAIASAPRSRRQLKSQKNSKPQDFSVRIVFLSPPCSCAHEAVRSNRHLFVTIWHGPELFRDGILFASMHATRRPRFLSVSTRPITRGHLKIEVYGISGVGMTVAQPVPVGDRSAEIDGGTAGDRRHWWALPLGDDRDREVSSENDFHLLLVEPPLFRRMVNIVADEFLTDERDRKYYADHYTCCPPPLFIIIITLVEVRSQRVTQQTATYVSNVFGNVESRFPIQFPYRRIDTDQIDSDVKSRLRRQLSLRLNRISRRTVDFLLIGARICACVPDEGNFKIRNKQIIKRLNDQMSYYHHGGLFQLGFFTYYSVSTGELNPAGPVPIDSIFIYRPDKRIEIWRFLLYMMLHAGWLHLGFNLVVQLLVGLPLEMVHGSGRVALIYMAGVVAGSLGTSVFDTDVYLVGASGGVYALLAAHLANVLLNYNNMQCGILRLFGILAIASCDVGYAIYSRYAAETMGPPVSYVAHLTGALAGLTIGLLVLKNFEQKLHEQLLWWVALGVYAACTIFAILFNIMNPTVDAVENLGDGVNSQYVYNRNDEIFVLRLCDAFRESIVKVVNRRCKIWSRDGRNGDGSCGCDRPSGRI</sequence>
<dbReference type="SUPFAM" id="SSF144091">
    <property type="entry name" value="Rhomboid-like"/>
    <property type="match status" value="1"/>
</dbReference>
<evidence type="ECO:0000256" key="7">
    <source>
        <dbReference type="ARBA" id="ARBA00022801"/>
    </source>
</evidence>
<feature type="transmembrane region" description="Helical" evidence="12">
    <location>
        <begin position="759"/>
        <end position="776"/>
    </location>
</feature>
<comment type="caution">
    <text evidence="14">The sequence shown here is derived from an EMBL/GenBank/DDBJ whole genome shotgun (WGS) entry which is preliminary data.</text>
</comment>
<evidence type="ECO:0000256" key="8">
    <source>
        <dbReference type="ARBA" id="ARBA00022825"/>
    </source>
</evidence>
<evidence type="ECO:0000256" key="12">
    <source>
        <dbReference type="SAM" id="Phobius"/>
    </source>
</evidence>
<keyword evidence="15" id="KW-1185">Reference proteome</keyword>
<dbReference type="FunFam" id="1.20.1540.10:FF:000007">
    <property type="entry name" value="Rhomboid like 2"/>
    <property type="match status" value="1"/>
</dbReference>
<keyword evidence="8" id="KW-0720">Serine protease</keyword>
<reference evidence="14" key="1">
    <citation type="journal article" date="2020" name="J Insects Food Feed">
        <title>The yellow mealworm (Tenebrio molitor) genome: a resource for the emerging insects as food and feed industry.</title>
        <authorList>
            <person name="Eriksson T."/>
            <person name="Andere A."/>
            <person name="Kelstrup H."/>
            <person name="Emery V."/>
            <person name="Picard C."/>
        </authorList>
    </citation>
    <scope>NUCLEOTIDE SEQUENCE</scope>
    <source>
        <strain evidence="14">Stoneville</strain>
        <tissue evidence="14">Whole head</tissue>
    </source>
</reference>
<dbReference type="GO" id="GO:0004252">
    <property type="term" value="F:serine-type endopeptidase activity"/>
    <property type="evidence" value="ECO:0007669"/>
    <property type="project" value="InterPro"/>
</dbReference>
<dbReference type="InterPro" id="IPR051739">
    <property type="entry name" value="Rhomboid_IM_Serine_Proteases"/>
</dbReference>
<reference evidence="14" key="2">
    <citation type="submission" date="2021-08" db="EMBL/GenBank/DDBJ databases">
        <authorList>
            <person name="Eriksson T."/>
        </authorList>
    </citation>
    <scope>NUCLEOTIDE SEQUENCE</scope>
    <source>
        <strain evidence="14">Stoneville</strain>
        <tissue evidence="14">Whole head</tissue>
    </source>
</reference>
<feature type="region of interest" description="Disordered" evidence="11">
    <location>
        <begin position="1"/>
        <end position="119"/>
    </location>
</feature>
<dbReference type="InterPro" id="IPR022764">
    <property type="entry name" value="Peptidase_S54_rhomboid_dom"/>
</dbReference>
<evidence type="ECO:0000256" key="1">
    <source>
        <dbReference type="ARBA" id="ARBA00000156"/>
    </source>
</evidence>
<gene>
    <name evidence="14" type="ORF">GEV33_009141</name>
</gene>
<dbReference type="InterPro" id="IPR035952">
    <property type="entry name" value="Rhomboid-like_sf"/>
</dbReference>
<feature type="transmembrane region" description="Helical" evidence="12">
    <location>
        <begin position="811"/>
        <end position="830"/>
    </location>
</feature>
<comment type="similarity">
    <text evidence="3">Belongs to the peptidase S54 family.</text>
</comment>
<dbReference type="Pfam" id="PF01694">
    <property type="entry name" value="Rhomboid"/>
    <property type="match status" value="1"/>
</dbReference>
<evidence type="ECO:0000256" key="10">
    <source>
        <dbReference type="ARBA" id="ARBA00023136"/>
    </source>
</evidence>
<protein>
    <recommendedName>
        <fullName evidence="4">rhomboid protease</fullName>
        <ecNumber evidence="4">3.4.21.105</ecNumber>
    </recommendedName>
</protein>
<keyword evidence="6 12" id="KW-0812">Transmembrane</keyword>
<dbReference type="EC" id="3.4.21.105" evidence="4"/>
<dbReference type="GO" id="GO:0016020">
    <property type="term" value="C:membrane"/>
    <property type="evidence" value="ECO:0007669"/>
    <property type="project" value="UniProtKB-SubCell"/>
</dbReference>
<evidence type="ECO:0000256" key="4">
    <source>
        <dbReference type="ARBA" id="ARBA00013039"/>
    </source>
</evidence>
<dbReference type="AlphaFoldDB" id="A0A8J6LHJ6"/>
<accession>A0A8J6LHJ6</accession>
<feature type="region of interest" description="Disordered" evidence="11">
    <location>
        <begin position="379"/>
        <end position="399"/>
    </location>
</feature>
<dbReference type="Proteomes" id="UP000719412">
    <property type="component" value="Unassembled WGS sequence"/>
</dbReference>
<feature type="transmembrane region" description="Helical" evidence="12">
    <location>
        <begin position="842"/>
        <end position="862"/>
    </location>
</feature>
<evidence type="ECO:0000256" key="11">
    <source>
        <dbReference type="SAM" id="MobiDB-lite"/>
    </source>
</evidence>
<feature type="transmembrane region" description="Helical" evidence="12">
    <location>
        <begin position="722"/>
        <end position="747"/>
    </location>
</feature>
<evidence type="ECO:0000256" key="6">
    <source>
        <dbReference type="ARBA" id="ARBA00022692"/>
    </source>
</evidence>
<keyword evidence="5" id="KW-0645">Protease</keyword>
<organism evidence="14 15">
    <name type="scientific">Tenebrio molitor</name>
    <name type="common">Yellow mealworm beetle</name>
    <dbReference type="NCBI Taxonomy" id="7067"/>
    <lineage>
        <taxon>Eukaryota</taxon>
        <taxon>Metazoa</taxon>
        <taxon>Ecdysozoa</taxon>
        <taxon>Arthropoda</taxon>
        <taxon>Hexapoda</taxon>
        <taxon>Insecta</taxon>
        <taxon>Pterygota</taxon>
        <taxon>Neoptera</taxon>
        <taxon>Endopterygota</taxon>
        <taxon>Coleoptera</taxon>
        <taxon>Polyphaga</taxon>
        <taxon>Cucujiformia</taxon>
        <taxon>Tenebrionidae</taxon>
        <taxon>Tenebrio</taxon>
    </lineage>
</organism>
<dbReference type="GO" id="GO:0006508">
    <property type="term" value="P:proteolysis"/>
    <property type="evidence" value="ECO:0007669"/>
    <property type="project" value="UniProtKB-KW"/>
</dbReference>
<dbReference type="PANTHER" id="PTHR45840:SF2">
    <property type="entry name" value="PROTEIN RHOMBOID-RELATED"/>
    <property type="match status" value="1"/>
</dbReference>
<dbReference type="Gene3D" id="1.20.1540.10">
    <property type="entry name" value="Rhomboid-like"/>
    <property type="match status" value="1"/>
</dbReference>
<feature type="compositionally biased region" description="Basic and acidic residues" evidence="11">
    <location>
        <begin position="87"/>
        <end position="98"/>
    </location>
</feature>
<evidence type="ECO:0000256" key="9">
    <source>
        <dbReference type="ARBA" id="ARBA00022989"/>
    </source>
</evidence>
<feature type="domain" description="Peptidase S54 rhomboid" evidence="13">
    <location>
        <begin position="718"/>
        <end position="863"/>
    </location>
</feature>
<evidence type="ECO:0000259" key="13">
    <source>
        <dbReference type="Pfam" id="PF01694"/>
    </source>
</evidence>
<dbReference type="PANTHER" id="PTHR45840">
    <property type="entry name" value="RHOMBOID-RELATED PROTEIN"/>
    <property type="match status" value="1"/>
</dbReference>
<evidence type="ECO:0000256" key="3">
    <source>
        <dbReference type="ARBA" id="ARBA00009045"/>
    </source>
</evidence>
<keyword evidence="10 12" id="KW-0472">Membrane</keyword>
<evidence type="ECO:0000313" key="14">
    <source>
        <dbReference type="EMBL" id="KAH0813651.1"/>
    </source>
</evidence>
<name>A0A8J6LHJ6_TENMO</name>
<keyword evidence="9 12" id="KW-1133">Transmembrane helix</keyword>
<feature type="transmembrane region" description="Helical" evidence="12">
    <location>
        <begin position="782"/>
        <end position="804"/>
    </location>
</feature>
<keyword evidence="7" id="KW-0378">Hydrolase</keyword>
<dbReference type="EMBL" id="JABDTM020025071">
    <property type="protein sequence ID" value="KAH0813651.1"/>
    <property type="molecule type" value="Genomic_DNA"/>
</dbReference>
<feature type="transmembrane region" description="Helical" evidence="12">
    <location>
        <begin position="874"/>
        <end position="895"/>
    </location>
</feature>
<comment type="subcellular location">
    <subcellularLocation>
        <location evidence="2">Membrane</location>
        <topology evidence="2">Multi-pass membrane protein</topology>
    </subcellularLocation>
</comment>
<proteinExistence type="inferred from homology"/>
<evidence type="ECO:0000313" key="15">
    <source>
        <dbReference type="Proteomes" id="UP000719412"/>
    </source>
</evidence>
<evidence type="ECO:0000256" key="5">
    <source>
        <dbReference type="ARBA" id="ARBA00022670"/>
    </source>
</evidence>
<feature type="compositionally biased region" description="Polar residues" evidence="11">
    <location>
        <begin position="23"/>
        <end position="34"/>
    </location>
</feature>
<comment type="catalytic activity">
    <reaction evidence="1">
        <text>Cleaves type-1 transmembrane domains using a catalytic dyad composed of serine and histidine that are contributed by different transmembrane domains.</text>
        <dbReference type="EC" id="3.4.21.105"/>
    </reaction>
</comment>
<feature type="region of interest" description="Disordered" evidence="11">
    <location>
        <begin position="184"/>
        <end position="214"/>
    </location>
</feature>